<dbReference type="EMBL" id="JARJCW010000091">
    <property type="protein sequence ID" value="KAJ7195328.1"/>
    <property type="molecule type" value="Genomic_DNA"/>
</dbReference>
<reference evidence="2" key="1">
    <citation type="submission" date="2023-03" db="EMBL/GenBank/DDBJ databases">
        <title>Massive genome expansion in bonnet fungi (Mycena s.s.) driven by repeated elements and novel gene families across ecological guilds.</title>
        <authorList>
            <consortium name="Lawrence Berkeley National Laboratory"/>
            <person name="Harder C.B."/>
            <person name="Miyauchi S."/>
            <person name="Viragh M."/>
            <person name="Kuo A."/>
            <person name="Thoen E."/>
            <person name="Andreopoulos B."/>
            <person name="Lu D."/>
            <person name="Skrede I."/>
            <person name="Drula E."/>
            <person name="Henrissat B."/>
            <person name="Morin E."/>
            <person name="Kohler A."/>
            <person name="Barry K."/>
            <person name="LaButti K."/>
            <person name="Morin E."/>
            <person name="Salamov A."/>
            <person name="Lipzen A."/>
            <person name="Mereny Z."/>
            <person name="Hegedus B."/>
            <person name="Baldrian P."/>
            <person name="Stursova M."/>
            <person name="Weitz H."/>
            <person name="Taylor A."/>
            <person name="Grigoriev I.V."/>
            <person name="Nagy L.G."/>
            <person name="Martin F."/>
            <person name="Kauserud H."/>
        </authorList>
    </citation>
    <scope>NUCLEOTIDE SEQUENCE</scope>
    <source>
        <strain evidence="2">9144</strain>
    </source>
</reference>
<evidence type="ECO:0000313" key="2">
    <source>
        <dbReference type="EMBL" id="KAJ7195328.1"/>
    </source>
</evidence>
<gene>
    <name evidence="2" type="ORF">GGX14DRAFT_404036</name>
</gene>
<dbReference type="Proteomes" id="UP001219525">
    <property type="component" value="Unassembled WGS sequence"/>
</dbReference>
<name>A0AAD6UUV0_9AGAR</name>
<comment type="caution">
    <text evidence="2">The sequence shown here is derived from an EMBL/GenBank/DDBJ whole genome shotgun (WGS) entry which is preliminary data.</text>
</comment>
<feature type="compositionally biased region" description="Basic and acidic residues" evidence="1">
    <location>
        <begin position="97"/>
        <end position="115"/>
    </location>
</feature>
<organism evidence="2 3">
    <name type="scientific">Mycena pura</name>
    <dbReference type="NCBI Taxonomy" id="153505"/>
    <lineage>
        <taxon>Eukaryota</taxon>
        <taxon>Fungi</taxon>
        <taxon>Dikarya</taxon>
        <taxon>Basidiomycota</taxon>
        <taxon>Agaricomycotina</taxon>
        <taxon>Agaricomycetes</taxon>
        <taxon>Agaricomycetidae</taxon>
        <taxon>Agaricales</taxon>
        <taxon>Marasmiineae</taxon>
        <taxon>Mycenaceae</taxon>
        <taxon>Mycena</taxon>
    </lineage>
</organism>
<keyword evidence="3" id="KW-1185">Reference proteome</keyword>
<evidence type="ECO:0000313" key="3">
    <source>
        <dbReference type="Proteomes" id="UP001219525"/>
    </source>
</evidence>
<sequence length="283" mass="31106">MGSAPRKPPMRPGKKLSIFSSSSLIRACIAPARGQQCMPNSGLWWTAPVMAQQWPYLPTDPANDDARGAHSISERETFATCDARRVVGRAPSGRQAHPKDAAWEASSEHGGERGGARTSAEQWGGAGAPAGSARVTGPPWAIGRPVHMVSTSRWCWGVLLIVINNRVWVLMQIDASFMIYGGEILRRKRSDQVTACVTSSTRNNAEPSWVQSPKTSDEPNSWMVDLTSFCNCNIGRPDWESYKLAISTYMCRNPTIRRCWQCLEGKETRNGMEVIKALISSSP</sequence>
<evidence type="ECO:0000256" key="1">
    <source>
        <dbReference type="SAM" id="MobiDB-lite"/>
    </source>
</evidence>
<proteinExistence type="predicted"/>
<protein>
    <submittedName>
        <fullName evidence="2">Uncharacterized protein</fullName>
    </submittedName>
</protein>
<feature type="region of interest" description="Disordered" evidence="1">
    <location>
        <begin position="89"/>
        <end position="136"/>
    </location>
</feature>
<dbReference type="AlphaFoldDB" id="A0AAD6UUV0"/>
<accession>A0AAD6UUV0</accession>